<dbReference type="CDD" id="cd00146">
    <property type="entry name" value="PKD"/>
    <property type="match status" value="1"/>
</dbReference>
<dbReference type="AlphaFoldDB" id="A0A0U4CFC8"/>
<dbReference type="Pfam" id="PF18911">
    <property type="entry name" value="PKD_4"/>
    <property type="match status" value="1"/>
</dbReference>
<gene>
    <name evidence="3" type="ORF">AUC43_18395</name>
</gene>
<keyword evidence="1" id="KW-0732">Signal</keyword>
<dbReference type="Proteomes" id="UP000059542">
    <property type="component" value="Chromosome"/>
</dbReference>
<evidence type="ECO:0000313" key="4">
    <source>
        <dbReference type="Proteomes" id="UP000059542"/>
    </source>
</evidence>
<proteinExistence type="predicted"/>
<dbReference type="KEGG" id="hyg:AUC43_18395"/>
<evidence type="ECO:0000313" key="3">
    <source>
        <dbReference type="EMBL" id="ALW86873.1"/>
    </source>
</evidence>
<dbReference type="InterPro" id="IPR022409">
    <property type="entry name" value="PKD/Chitinase_dom"/>
</dbReference>
<dbReference type="PROSITE" id="PS50093">
    <property type="entry name" value="PKD"/>
    <property type="match status" value="1"/>
</dbReference>
<feature type="signal peptide" evidence="1">
    <location>
        <begin position="1"/>
        <end position="21"/>
    </location>
</feature>
<dbReference type="Gene3D" id="2.60.40.10">
    <property type="entry name" value="Immunoglobulins"/>
    <property type="match status" value="1"/>
</dbReference>
<feature type="chain" id="PRO_5006847878" description="PKD domain-containing protein" evidence="1">
    <location>
        <begin position="22"/>
        <end position="107"/>
    </location>
</feature>
<feature type="domain" description="PKD" evidence="2">
    <location>
        <begin position="59"/>
        <end position="107"/>
    </location>
</feature>
<dbReference type="PROSITE" id="PS51257">
    <property type="entry name" value="PROKAR_LIPOPROTEIN"/>
    <property type="match status" value="1"/>
</dbReference>
<organism evidence="3 4">
    <name type="scientific">Hymenobacter sedentarius</name>
    <dbReference type="NCBI Taxonomy" id="1411621"/>
    <lineage>
        <taxon>Bacteria</taxon>
        <taxon>Pseudomonadati</taxon>
        <taxon>Bacteroidota</taxon>
        <taxon>Cytophagia</taxon>
        <taxon>Cytophagales</taxon>
        <taxon>Hymenobacteraceae</taxon>
        <taxon>Hymenobacter</taxon>
    </lineage>
</organism>
<reference evidence="3 4" key="1">
    <citation type="submission" date="2015-12" db="EMBL/GenBank/DDBJ databases">
        <authorList>
            <person name="Shamseldin A."/>
            <person name="Moawad H."/>
            <person name="Abd El-Rahim W.M."/>
            <person name="Sadowsky M.J."/>
        </authorList>
    </citation>
    <scope>NUCLEOTIDE SEQUENCE [LARGE SCALE GENOMIC DNA]</scope>
    <source>
        <strain evidence="3 4">DG5B</strain>
    </source>
</reference>
<keyword evidence="4" id="KW-1185">Reference proteome</keyword>
<dbReference type="InterPro" id="IPR035986">
    <property type="entry name" value="PKD_dom_sf"/>
</dbReference>
<sequence length="107" mass="11343">MKKLFPRNASVVLLLAGLALASCSKKPDACFTIEKGQPSSKLNDEVEVNAACSTDADDYVWDFGDGASTTGAKAKHKYNAVGQFTVKLTAKNSSKESTTSKQVTIVP</sequence>
<dbReference type="SUPFAM" id="SSF49299">
    <property type="entry name" value="PKD domain"/>
    <property type="match status" value="1"/>
</dbReference>
<accession>A0A0U4CFC8</accession>
<dbReference type="RefSeq" id="WP_068197145.1">
    <property type="nucleotide sequence ID" value="NZ_CP013909.1"/>
</dbReference>
<dbReference type="InterPro" id="IPR013783">
    <property type="entry name" value="Ig-like_fold"/>
</dbReference>
<evidence type="ECO:0000259" key="2">
    <source>
        <dbReference type="PROSITE" id="PS50093"/>
    </source>
</evidence>
<name>A0A0U4CFC8_9BACT</name>
<dbReference type="STRING" id="1411621.AUC43_18395"/>
<dbReference type="InterPro" id="IPR000601">
    <property type="entry name" value="PKD_dom"/>
</dbReference>
<protein>
    <recommendedName>
        <fullName evidence="2">PKD domain-containing protein</fullName>
    </recommendedName>
</protein>
<dbReference type="SMART" id="SM00089">
    <property type="entry name" value="PKD"/>
    <property type="match status" value="1"/>
</dbReference>
<evidence type="ECO:0000256" key="1">
    <source>
        <dbReference type="SAM" id="SignalP"/>
    </source>
</evidence>
<dbReference type="EMBL" id="CP013909">
    <property type="protein sequence ID" value="ALW86873.1"/>
    <property type="molecule type" value="Genomic_DNA"/>
</dbReference>